<dbReference type="PANTHER" id="PTHR21240">
    <property type="entry name" value="2-AMINO-3-CARBOXYLMUCONATE-6-SEMIALDEHYDE DECARBOXYLASE"/>
    <property type="match status" value="1"/>
</dbReference>
<keyword evidence="3" id="KW-0378">Hydrolase</keyword>
<name>A0A3Q9F5B8_9BURK</name>
<accession>A0A3Q9F5B8</accession>
<evidence type="ECO:0000313" key="4">
    <source>
        <dbReference type="Proteomes" id="UP000277191"/>
    </source>
</evidence>
<dbReference type="InterPro" id="IPR006680">
    <property type="entry name" value="Amidohydro-rel"/>
</dbReference>
<gene>
    <name evidence="3" type="ORF">D5R55_18580</name>
</gene>
<dbReference type="EMBL" id="CP034546">
    <property type="protein sequence ID" value="AZQ53007.1"/>
    <property type="molecule type" value="Genomic_DNA"/>
</dbReference>
<dbReference type="Proteomes" id="UP000277191">
    <property type="component" value="Chromosome 2"/>
</dbReference>
<feature type="domain" description="Amidohydrolase-related" evidence="2">
    <location>
        <begin position="11"/>
        <end position="311"/>
    </location>
</feature>
<keyword evidence="1" id="KW-0456">Lyase</keyword>
<evidence type="ECO:0000259" key="2">
    <source>
        <dbReference type="Pfam" id="PF04909"/>
    </source>
</evidence>
<dbReference type="GO" id="GO:0016831">
    <property type="term" value="F:carboxy-lyase activity"/>
    <property type="evidence" value="ECO:0007669"/>
    <property type="project" value="InterPro"/>
</dbReference>
<proteinExistence type="predicted"/>
<dbReference type="AlphaFoldDB" id="A0A3Q9F5B8"/>
<dbReference type="Gene3D" id="3.20.20.140">
    <property type="entry name" value="Metal-dependent hydrolases"/>
    <property type="match status" value="1"/>
</dbReference>
<dbReference type="Pfam" id="PF04909">
    <property type="entry name" value="Amidohydro_2"/>
    <property type="match status" value="1"/>
</dbReference>
<evidence type="ECO:0000313" key="3">
    <source>
        <dbReference type="EMBL" id="AZQ53007.1"/>
    </source>
</evidence>
<organism evidence="3 4">
    <name type="scientific">Burkholderia cenocepacia</name>
    <dbReference type="NCBI Taxonomy" id="95486"/>
    <lineage>
        <taxon>Bacteria</taxon>
        <taxon>Pseudomonadati</taxon>
        <taxon>Pseudomonadota</taxon>
        <taxon>Betaproteobacteria</taxon>
        <taxon>Burkholderiales</taxon>
        <taxon>Burkholderiaceae</taxon>
        <taxon>Burkholderia</taxon>
        <taxon>Burkholderia cepacia complex</taxon>
    </lineage>
</organism>
<sequence>MSHAIYDGPIIDSHCHIASTRFIPTAFLEGFCANVHVRLVANGVRKSRSELLDTYLAQSQDHFGDVLVADMTSAGIEQAVVLLPDFTYVMKSDLTIAEMYAEHHAILQRHGERFHVFGGMDPRWGADGVALFEKGVVEYGFSGLKLYPPCGYSPSDKRLYPLYEICRAHRLPVLLHVGPTSPALEFAYSHPDLLDRAAFDFPDVNFILAHGAVHHVDACARQCAYRPNVYLDVSAFLGSQHPRGWSVALAELFRMNINHKILFGTDWPVFRNSGGHRKVMEQFLAADGPLAAVAPVQRKWLMSGNTRALLPASRTIDAIA</sequence>
<dbReference type="RefSeq" id="WP_126364603.1">
    <property type="nucleotide sequence ID" value="NZ_CP034546.1"/>
</dbReference>
<dbReference type="GO" id="GO:0016787">
    <property type="term" value="F:hydrolase activity"/>
    <property type="evidence" value="ECO:0007669"/>
    <property type="project" value="UniProtKB-KW"/>
</dbReference>
<reference evidence="3 4" key="1">
    <citation type="submission" date="2018-12" db="EMBL/GenBank/DDBJ databases">
        <title>Cadmium resistance mechanism in endophytic bacteria Burkholderia cenocepacia YG-3.</title>
        <authorList>
            <person name="Zhang X."/>
            <person name="Wang X."/>
            <person name="Zhu Y."/>
        </authorList>
    </citation>
    <scope>NUCLEOTIDE SEQUENCE [LARGE SCALE GENOMIC DNA]</scope>
    <source>
        <strain evidence="3 4">YG-3</strain>
    </source>
</reference>
<dbReference type="PANTHER" id="PTHR21240:SF19">
    <property type="entry name" value="CATALYTIC_ HYDROLASE"/>
    <property type="match status" value="1"/>
</dbReference>
<dbReference type="InterPro" id="IPR032465">
    <property type="entry name" value="ACMSD"/>
</dbReference>
<dbReference type="InterPro" id="IPR032466">
    <property type="entry name" value="Metal_Hydrolase"/>
</dbReference>
<protein>
    <submittedName>
        <fullName evidence="3">Amidohydrolase</fullName>
    </submittedName>
</protein>
<evidence type="ECO:0000256" key="1">
    <source>
        <dbReference type="ARBA" id="ARBA00023239"/>
    </source>
</evidence>
<dbReference type="CDD" id="cd01292">
    <property type="entry name" value="metallo-dependent_hydrolases"/>
    <property type="match status" value="1"/>
</dbReference>
<dbReference type="SUPFAM" id="SSF51556">
    <property type="entry name" value="Metallo-dependent hydrolases"/>
    <property type="match status" value="1"/>
</dbReference>